<evidence type="ECO:0000256" key="2">
    <source>
        <dbReference type="ARBA" id="ARBA00022801"/>
    </source>
</evidence>
<keyword evidence="4" id="KW-0732">Signal</keyword>
<dbReference type="AlphaFoldDB" id="A0A1F7FLD2"/>
<dbReference type="GO" id="GO:0004252">
    <property type="term" value="F:serine-type endopeptidase activity"/>
    <property type="evidence" value="ECO:0007669"/>
    <property type="project" value="InterPro"/>
</dbReference>
<dbReference type="SUPFAM" id="SSF52743">
    <property type="entry name" value="Subtilisin-like"/>
    <property type="match status" value="1"/>
</dbReference>
<evidence type="ECO:0000313" key="6">
    <source>
        <dbReference type="EMBL" id="OGK07296.1"/>
    </source>
</evidence>
<organism evidence="6 7">
    <name type="scientific">Candidatus Raymondbacteria bacterium RIFOXYD12_FULL_49_13</name>
    <dbReference type="NCBI Taxonomy" id="1817890"/>
    <lineage>
        <taxon>Bacteria</taxon>
        <taxon>Raymondiibacteriota</taxon>
    </lineage>
</organism>
<feature type="chain" id="PRO_5009528839" description="Peptidase S8/S53 domain-containing protein" evidence="4">
    <location>
        <begin position="21"/>
        <end position="616"/>
    </location>
</feature>
<keyword evidence="2" id="KW-0378">Hydrolase</keyword>
<dbReference type="EMBL" id="MFYX01000011">
    <property type="protein sequence ID" value="OGK07296.1"/>
    <property type="molecule type" value="Genomic_DNA"/>
</dbReference>
<gene>
    <name evidence="6" type="ORF">A2519_14310</name>
</gene>
<dbReference type="Proteomes" id="UP000179243">
    <property type="component" value="Unassembled WGS sequence"/>
</dbReference>
<sequence>MKFVLFVVLSVFLVSEAVQITSPETATFEYLNKTITIEKEYDEAKGTIALKTSTGEDVVALERQNEAEFRKRYGALSHEMVYKHKNGLLKDPIKVEIVLRHNDVPLIDKTLPHLSEDYKHRNYINLLAPQVDILKYIRDKQLVPFDKIDTNNYVVRVNDSWAKLSALAFDSDVVHINEFRVSEPASYPQYDLVTESYNTGTMTLLGSGVCCATYERGLSNAYLSCIELTRITADHGVAPASADLHSEGCFHFMKWTSPNCYTHHYNYGLYTPYYNTAGIQWMQDHLIASVSLSYHRDYSLPTDAEQVLMDWFVNQYPYTMFCNCTGNHGFNYVSGWGAYNGLSIGNVRCDTDHHYCFPSDLCTETTNPANRYSSSYTDREMPYIVAPGITPVTGIGMEASCVEALYCGTSYSAPITSGIVANLKSHSSYWWEWPERVRVALLVSAQNVDGGEWSQFVDGRDGAGVISGYDAELFVRNATHVNQDGDSATTSCVSGIYGGSWYQSGASNHSFWCLVPTTKPAGKHLRIVLTWNSNANTSTNTNDLTDMDLVAFPNNHLKVCVSKNSNNEIINIASNDANLVSGQIFRIKVINTTNRIPVGSLTYYAVGWSWVVDQAN</sequence>
<protein>
    <recommendedName>
        <fullName evidence="5">Peptidase S8/S53 domain-containing protein</fullName>
    </recommendedName>
</protein>
<evidence type="ECO:0000259" key="5">
    <source>
        <dbReference type="Pfam" id="PF00082"/>
    </source>
</evidence>
<dbReference type="InterPro" id="IPR023828">
    <property type="entry name" value="Peptidase_S8_Ser-AS"/>
</dbReference>
<feature type="domain" description="Peptidase S8/S53" evidence="5">
    <location>
        <begin position="319"/>
        <end position="451"/>
    </location>
</feature>
<evidence type="ECO:0000256" key="4">
    <source>
        <dbReference type="SAM" id="SignalP"/>
    </source>
</evidence>
<dbReference type="InterPro" id="IPR000209">
    <property type="entry name" value="Peptidase_S8/S53_dom"/>
</dbReference>
<keyword evidence="3" id="KW-0720">Serine protease</keyword>
<evidence type="ECO:0000256" key="1">
    <source>
        <dbReference type="ARBA" id="ARBA00022670"/>
    </source>
</evidence>
<dbReference type="CDD" id="cd00306">
    <property type="entry name" value="Peptidases_S8_S53"/>
    <property type="match status" value="1"/>
</dbReference>
<feature type="signal peptide" evidence="4">
    <location>
        <begin position="1"/>
        <end position="20"/>
    </location>
</feature>
<dbReference type="InterPro" id="IPR036852">
    <property type="entry name" value="Peptidase_S8/S53_dom_sf"/>
</dbReference>
<dbReference type="Pfam" id="PF00082">
    <property type="entry name" value="Peptidase_S8"/>
    <property type="match status" value="1"/>
</dbReference>
<evidence type="ECO:0000313" key="7">
    <source>
        <dbReference type="Proteomes" id="UP000179243"/>
    </source>
</evidence>
<evidence type="ECO:0000256" key="3">
    <source>
        <dbReference type="ARBA" id="ARBA00022825"/>
    </source>
</evidence>
<name>A0A1F7FLD2_UNCRA</name>
<keyword evidence="1" id="KW-0645">Protease</keyword>
<dbReference type="Gene3D" id="3.40.50.200">
    <property type="entry name" value="Peptidase S8/S53 domain"/>
    <property type="match status" value="1"/>
</dbReference>
<accession>A0A1F7FLD2</accession>
<proteinExistence type="predicted"/>
<dbReference type="PROSITE" id="PS00138">
    <property type="entry name" value="SUBTILASE_SER"/>
    <property type="match status" value="1"/>
</dbReference>
<comment type="caution">
    <text evidence="6">The sequence shown here is derived from an EMBL/GenBank/DDBJ whole genome shotgun (WGS) entry which is preliminary data.</text>
</comment>
<dbReference type="GO" id="GO:0006508">
    <property type="term" value="P:proteolysis"/>
    <property type="evidence" value="ECO:0007669"/>
    <property type="project" value="UniProtKB-KW"/>
</dbReference>
<reference evidence="6 7" key="1">
    <citation type="journal article" date="2016" name="Nat. Commun.">
        <title>Thousands of microbial genomes shed light on interconnected biogeochemical processes in an aquifer system.</title>
        <authorList>
            <person name="Anantharaman K."/>
            <person name="Brown C.T."/>
            <person name="Hug L.A."/>
            <person name="Sharon I."/>
            <person name="Castelle C.J."/>
            <person name="Probst A.J."/>
            <person name="Thomas B.C."/>
            <person name="Singh A."/>
            <person name="Wilkins M.J."/>
            <person name="Karaoz U."/>
            <person name="Brodie E.L."/>
            <person name="Williams K.H."/>
            <person name="Hubbard S.S."/>
            <person name="Banfield J.F."/>
        </authorList>
    </citation>
    <scope>NUCLEOTIDE SEQUENCE [LARGE SCALE GENOMIC DNA]</scope>
</reference>